<dbReference type="InterPro" id="IPR050638">
    <property type="entry name" value="AA-Vitamin_Transporters"/>
</dbReference>
<evidence type="ECO:0000256" key="1">
    <source>
        <dbReference type="ARBA" id="ARBA00004141"/>
    </source>
</evidence>
<dbReference type="Pfam" id="PF00892">
    <property type="entry name" value="EamA"/>
    <property type="match status" value="2"/>
</dbReference>
<keyword evidence="9" id="KW-1185">Reference proteome</keyword>
<evidence type="ECO:0000256" key="4">
    <source>
        <dbReference type="ARBA" id="ARBA00022989"/>
    </source>
</evidence>
<dbReference type="InterPro" id="IPR000620">
    <property type="entry name" value="EamA_dom"/>
</dbReference>
<name>A0A0A2MDZ3_9FLAO</name>
<feature type="transmembrane region" description="Helical" evidence="6">
    <location>
        <begin position="33"/>
        <end position="50"/>
    </location>
</feature>
<evidence type="ECO:0000256" key="3">
    <source>
        <dbReference type="ARBA" id="ARBA00022692"/>
    </source>
</evidence>
<keyword evidence="5 6" id="KW-0472">Membrane</keyword>
<comment type="caution">
    <text evidence="8">The sequence shown here is derived from an EMBL/GenBank/DDBJ whole genome shotgun (WGS) entry which is preliminary data.</text>
</comment>
<evidence type="ECO:0000256" key="5">
    <source>
        <dbReference type="ARBA" id="ARBA00023136"/>
    </source>
</evidence>
<feature type="transmembrane region" description="Helical" evidence="6">
    <location>
        <begin position="176"/>
        <end position="200"/>
    </location>
</feature>
<keyword evidence="4 6" id="KW-1133">Transmembrane helix</keyword>
<dbReference type="AlphaFoldDB" id="A0A0A2MDZ3"/>
<feature type="transmembrane region" description="Helical" evidence="6">
    <location>
        <begin position="262"/>
        <end position="280"/>
    </location>
</feature>
<dbReference type="RefSeq" id="WP_026980008.1">
    <property type="nucleotide sequence ID" value="NZ_AUCZ01000007.1"/>
</dbReference>
<sequence>MKNPRLALLLGIFCISVFPILVKWTPVSALSSAFYRMAIAFAVVLTIVLLRKKLEFPNRKTAWLIVLCGLFFGSDIAVWNIAIQKSTATQATLLANLAPIWVGLLMFFFLPNKPKRNFWIGAALAVFGMVVLIGFETFYTLKFDIGFLFGVLSGIFYAFYMLLSKSVLRQLQPISFMTYSMAVSAVFIGIICLVSGEPFFGFSPTVWSVLLVEGVVCQLIAWLLISYATQHMEANRVSLSLLLQVLFASIIAWLFLKETITFQMFVGGCIILVGIGITFYKKQEA</sequence>
<feature type="transmembrane region" description="Helical" evidence="6">
    <location>
        <begin position="206"/>
        <end position="225"/>
    </location>
</feature>
<dbReference type="OrthoDB" id="1523209at2"/>
<evidence type="ECO:0000256" key="6">
    <source>
        <dbReference type="SAM" id="Phobius"/>
    </source>
</evidence>
<keyword evidence="3 6" id="KW-0812">Transmembrane</keyword>
<dbReference type="GO" id="GO:0016020">
    <property type="term" value="C:membrane"/>
    <property type="evidence" value="ECO:0007669"/>
    <property type="project" value="UniProtKB-SubCell"/>
</dbReference>
<comment type="similarity">
    <text evidence="2">Belongs to the EamA transporter family.</text>
</comment>
<feature type="transmembrane region" description="Helical" evidence="6">
    <location>
        <begin position="62"/>
        <end position="82"/>
    </location>
</feature>
<proteinExistence type="inferred from homology"/>
<evidence type="ECO:0000259" key="7">
    <source>
        <dbReference type="Pfam" id="PF00892"/>
    </source>
</evidence>
<reference evidence="8 9" key="1">
    <citation type="submission" date="2013-09" db="EMBL/GenBank/DDBJ databases">
        <authorList>
            <person name="Zeng Z."/>
            <person name="Chen C."/>
        </authorList>
    </citation>
    <scope>NUCLEOTIDE SEQUENCE [LARGE SCALE GENOMIC DNA]</scope>
    <source>
        <strain evidence="8 9">GH29-5</strain>
    </source>
</reference>
<feature type="transmembrane region" description="Helical" evidence="6">
    <location>
        <begin position="88"/>
        <end position="110"/>
    </location>
</feature>
<dbReference type="EMBL" id="JRLW01000002">
    <property type="protein sequence ID" value="KGO90499.1"/>
    <property type="molecule type" value="Genomic_DNA"/>
</dbReference>
<evidence type="ECO:0000256" key="2">
    <source>
        <dbReference type="ARBA" id="ARBA00007362"/>
    </source>
</evidence>
<feature type="domain" description="EamA" evidence="7">
    <location>
        <begin position="145"/>
        <end position="279"/>
    </location>
</feature>
<gene>
    <name evidence="8" type="ORF">Q764_02825</name>
</gene>
<dbReference type="eggNOG" id="COG0697">
    <property type="taxonomic scope" value="Bacteria"/>
</dbReference>
<feature type="transmembrane region" description="Helical" evidence="6">
    <location>
        <begin position="117"/>
        <end position="139"/>
    </location>
</feature>
<dbReference type="PANTHER" id="PTHR32322">
    <property type="entry name" value="INNER MEMBRANE TRANSPORTER"/>
    <property type="match status" value="1"/>
</dbReference>
<organism evidence="8 9">
    <name type="scientific">Flavobacterium suncheonense GH29-5 = DSM 17707</name>
    <dbReference type="NCBI Taxonomy" id="1121899"/>
    <lineage>
        <taxon>Bacteria</taxon>
        <taxon>Pseudomonadati</taxon>
        <taxon>Bacteroidota</taxon>
        <taxon>Flavobacteriia</taxon>
        <taxon>Flavobacteriales</taxon>
        <taxon>Flavobacteriaceae</taxon>
        <taxon>Flavobacterium</taxon>
    </lineage>
</organism>
<accession>A0A0A2MDZ3</accession>
<comment type="subcellular location">
    <subcellularLocation>
        <location evidence="1">Membrane</location>
        <topology evidence="1">Multi-pass membrane protein</topology>
    </subcellularLocation>
</comment>
<dbReference type="InterPro" id="IPR037185">
    <property type="entry name" value="EmrE-like"/>
</dbReference>
<evidence type="ECO:0000313" key="9">
    <source>
        <dbReference type="Proteomes" id="UP000030121"/>
    </source>
</evidence>
<protein>
    <recommendedName>
        <fullName evidence="7">EamA domain-containing protein</fullName>
    </recommendedName>
</protein>
<feature type="transmembrane region" description="Helical" evidence="6">
    <location>
        <begin position="237"/>
        <end position="256"/>
    </location>
</feature>
<evidence type="ECO:0000313" key="8">
    <source>
        <dbReference type="EMBL" id="KGO90499.1"/>
    </source>
</evidence>
<dbReference type="SUPFAM" id="SSF103481">
    <property type="entry name" value="Multidrug resistance efflux transporter EmrE"/>
    <property type="match status" value="2"/>
</dbReference>
<dbReference type="PANTHER" id="PTHR32322:SF2">
    <property type="entry name" value="EAMA DOMAIN-CONTAINING PROTEIN"/>
    <property type="match status" value="1"/>
</dbReference>
<feature type="transmembrane region" description="Helical" evidence="6">
    <location>
        <begin position="145"/>
        <end position="164"/>
    </location>
</feature>
<feature type="domain" description="EamA" evidence="7">
    <location>
        <begin position="6"/>
        <end position="133"/>
    </location>
</feature>
<dbReference type="Proteomes" id="UP000030121">
    <property type="component" value="Unassembled WGS sequence"/>
</dbReference>